<reference evidence="5" key="1">
    <citation type="submission" date="2017-07" db="EMBL/GenBank/DDBJ databases">
        <title>The cable genome - Insights into the physiology and evolution of filamentous bacteria capable of sulfide oxidation via long distance electron transfer.</title>
        <authorList>
            <person name="Thorup C."/>
            <person name="Bjerg J.T."/>
            <person name="Schreiber L."/>
            <person name="Nielsen L.P."/>
            <person name="Kjeldsen K.U."/>
            <person name="Boesen T."/>
            <person name="Boggild A."/>
            <person name="Meysman F."/>
            <person name="Geelhoed J."/>
            <person name="Schramm A."/>
        </authorList>
    </citation>
    <scope>NUCLEOTIDE SEQUENCE [LARGE SCALE GENOMIC DNA]</scope>
    <source>
        <strain evidence="5">GS</strain>
    </source>
</reference>
<dbReference type="Gene3D" id="2.60.40.10">
    <property type="entry name" value="Immunoglobulins"/>
    <property type="match status" value="2"/>
</dbReference>
<evidence type="ECO:0000256" key="2">
    <source>
        <dbReference type="SAM" id="MobiDB-lite"/>
    </source>
</evidence>
<dbReference type="InterPro" id="IPR011050">
    <property type="entry name" value="Pectin_lyase_fold/virulence"/>
</dbReference>
<dbReference type="Pfam" id="PF22352">
    <property type="entry name" value="K319L-like_PKD"/>
    <property type="match status" value="1"/>
</dbReference>
<dbReference type="SUPFAM" id="SSF51126">
    <property type="entry name" value="Pectin lyase-like"/>
    <property type="match status" value="2"/>
</dbReference>
<name>A0A521G2G3_9BACT</name>
<dbReference type="PROSITE" id="PS51257">
    <property type="entry name" value="PROKAR_LIPOPROTEIN"/>
    <property type="match status" value="1"/>
</dbReference>
<keyword evidence="1" id="KW-0677">Repeat</keyword>
<dbReference type="Pfam" id="PF13229">
    <property type="entry name" value="Beta_helix"/>
    <property type="match status" value="2"/>
</dbReference>
<feature type="signal peptide" evidence="3">
    <location>
        <begin position="1"/>
        <end position="25"/>
    </location>
</feature>
<feature type="domain" description="Right handed beta helix" evidence="4">
    <location>
        <begin position="738"/>
        <end position="883"/>
    </location>
</feature>
<organism evidence="5 6">
    <name type="scientific">Candidatus Electronema aureum</name>
    <dbReference type="NCBI Taxonomy" id="2005002"/>
    <lineage>
        <taxon>Bacteria</taxon>
        <taxon>Pseudomonadati</taxon>
        <taxon>Thermodesulfobacteriota</taxon>
        <taxon>Desulfobulbia</taxon>
        <taxon>Desulfobulbales</taxon>
        <taxon>Desulfobulbaceae</taxon>
        <taxon>Candidatus Electronema</taxon>
    </lineage>
</organism>
<dbReference type="InterPro" id="IPR035986">
    <property type="entry name" value="PKD_dom_sf"/>
</dbReference>
<proteinExistence type="predicted"/>
<dbReference type="InterPro" id="IPR039448">
    <property type="entry name" value="Beta_helix"/>
</dbReference>
<dbReference type="Proteomes" id="UP000316238">
    <property type="component" value="Unassembled WGS sequence"/>
</dbReference>
<dbReference type="CDD" id="cd00146">
    <property type="entry name" value="PKD"/>
    <property type="match status" value="1"/>
</dbReference>
<evidence type="ECO:0000313" key="5">
    <source>
        <dbReference type="EMBL" id="TAA75214.1"/>
    </source>
</evidence>
<dbReference type="InterPro" id="IPR013783">
    <property type="entry name" value="Ig-like_fold"/>
</dbReference>
<dbReference type="InterPro" id="IPR051550">
    <property type="entry name" value="SCF-Subunits/Alg-Epimerases"/>
</dbReference>
<gene>
    <name evidence="5" type="ORF">CDV28_10927</name>
</gene>
<dbReference type="InterPro" id="IPR006626">
    <property type="entry name" value="PbH1"/>
</dbReference>
<dbReference type="SMART" id="SM00710">
    <property type="entry name" value="PbH1"/>
    <property type="match status" value="14"/>
</dbReference>
<feature type="compositionally biased region" description="Basic and acidic residues" evidence="2">
    <location>
        <begin position="512"/>
        <end position="528"/>
    </location>
</feature>
<feature type="chain" id="PRO_5022074679" evidence="3">
    <location>
        <begin position="26"/>
        <end position="939"/>
    </location>
</feature>
<evidence type="ECO:0000256" key="1">
    <source>
        <dbReference type="ARBA" id="ARBA00022737"/>
    </source>
</evidence>
<accession>A0A521G2G3</accession>
<dbReference type="InterPro" id="IPR012334">
    <property type="entry name" value="Pectin_lyas_fold"/>
</dbReference>
<sequence length="939" mass="99076">MRICSSRHVLPALLFAACCGVPATAAAKFLLVPDQYPTIHQAIEAAGPNDTVRVAAGTYADNIILRPNVTLEGGWNAQFSERNPSKYSTTINGSTRGGYVVAGADQAVVDGFIITGGGPPMMMPDADVGPGVYCDSASFTVKNNVITGNKAAGIYARTCQLLITGNIIAANGKAGIFMEDGSAAQINGNLITRNLWAGINTGGEMPSKVEIINNAIHSNKKAGINVALATGLVANNLIYKNGEAGVRCGLADMQIINNTVADNGLAGVSVAESARPKSETISGKSSELKLPMIKNNIVTGNGEAGIKSFGGGYTYNILYGNNRVDGFYPDFLWYLRLQFGGYEDQATLEKTKNILADPLFVNPAQHDYRLRPGSPAIDGGDPAAPFNDKNFGPSLGSDLNDMGAYGGQYTVAENRPTNQPPQAQIEALKEQVYAGDKVVLNGAVSIDPNGDEIRYDWQLIGKPMQSMAALQPQKDGTCQLTADKGGQYAVQLTVTDRWGLQGKTAQLTVNVDPDKPPTAKISKPHDPSKLGQTVTLSAYDKNKQSGNELSYLWMIAKKPAASQAQLSAPNAERPSFVADAPGCYTLRLTVGNGKKNSEPDTAYFCTKESQVPGKRSVPDEYPTIQAALDTAEDGDDVIVQAGTYKENIIIDKAVNLIGVGNPVIDGGGKNADEAAVFVCYLDSKATGRVQGLTVTGGGAGQFGHGIQILNCSPEIVGNRITGNKHVGVGIHGQKGFTENAKIHNNYIYDNAIGVSNGLGAGGQIYHNNIYNNKVTGIGVRGLATPVVRNNAIYGNYIGIGVREEAYPTVEGNEIRDNITGIAVNPGTEGAAHLGASGSKIIVRGNIVRNNRKSGIFISSLNRSDLFVQGNSVTSNATTEESRSGGVVTGYPHQSLAKAFMDNNAVSGNNQRDIQLFHELGESAGTIGSSQGRRPNFQGR</sequence>
<protein>
    <submittedName>
        <fullName evidence="5">Parallel beta-helix repeat (Two copies)</fullName>
    </submittedName>
</protein>
<dbReference type="AlphaFoldDB" id="A0A521G2G3"/>
<keyword evidence="3" id="KW-0732">Signal</keyword>
<dbReference type="PANTHER" id="PTHR22990">
    <property type="entry name" value="F-BOX ONLY PROTEIN"/>
    <property type="match status" value="1"/>
</dbReference>
<evidence type="ECO:0000256" key="3">
    <source>
        <dbReference type="SAM" id="SignalP"/>
    </source>
</evidence>
<keyword evidence="6" id="KW-1185">Reference proteome</keyword>
<dbReference type="PANTHER" id="PTHR22990:SF15">
    <property type="entry name" value="F-BOX ONLY PROTEIN 10"/>
    <property type="match status" value="1"/>
</dbReference>
<dbReference type="EMBL" id="NQJD01000009">
    <property type="protein sequence ID" value="TAA75214.1"/>
    <property type="molecule type" value="Genomic_DNA"/>
</dbReference>
<evidence type="ECO:0000259" key="4">
    <source>
        <dbReference type="Pfam" id="PF13229"/>
    </source>
</evidence>
<dbReference type="Gene3D" id="2.160.20.10">
    <property type="entry name" value="Single-stranded right-handed beta-helix, Pectin lyase-like"/>
    <property type="match status" value="2"/>
</dbReference>
<feature type="region of interest" description="Disordered" evidence="2">
    <location>
        <begin position="512"/>
        <end position="531"/>
    </location>
</feature>
<dbReference type="SUPFAM" id="SSF49299">
    <property type="entry name" value="PKD domain"/>
    <property type="match status" value="2"/>
</dbReference>
<comment type="caution">
    <text evidence="5">The sequence shown here is derived from an EMBL/GenBank/DDBJ whole genome shotgun (WGS) entry which is preliminary data.</text>
</comment>
<feature type="domain" description="Right handed beta helix" evidence="4">
    <location>
        <begin position="89"/>
        <end position="200"/>
    </location>
</feature>
<evidence type="ECO:0000313" key="6">
    <source>
        <dbReference type="Proteomes" id="UP000316238"/>
    </source>
</evidence>